<evidence type="ECO:0000313" key="1">
    <source>
        <dbReference type="EMBL" id="KAG7163204.1"/>
    </source>
</evidence>
<protein>
    <submittedName>
        <fullName evidence="1">NHL repeat-containing protein 2-like</fullName>
    </submittedName>
</protein>
<dbReference type="Gene3D" id="2.120.10.30">
    <property type="entry name" value="TolB, C-terminal domain"/>
    <property type="match status" value="2"/>
</dbReference>
<dbReference type="Gene3D" id="3.40.30.10">
    <property type="entry name" value="Glutaredoxin"/>
    <property type="match status" value="1"/>
</dbReference>
<dbReference type="SUPFAM" id="SSF52833">
    <property type="entry name" value="Thioredoxin-like"/>
    <property type="match status" value="1"/>
</dbReference>
<dbReference type="PANTHER" id="PTHR46388">
    <property type="entry name" value="NHL REPEAT-CONTAINING PROTEIN 2"/>
    <property type="match status" value="1"/>
</dbReference>
<dbReference type="PANTHER" id="PTHR46388:SF2">
    <property type="entry name" value="NHL REPEAT-CONTAINING PROTEIN 2"/>
    <property type="match status" value="1"/>
</dbReference>
<name>A0A8J5MU87_HOMAM</name>
<proteinExistence type="predicted"/>
<dbReference type="EMBL" id="JAHLQT010026502">
    <property type="protein sequence ID" value="KAG7163204.1"/>
    <property type="molecule type" value="Genomic_DNA"/>
</dbReference>
<gene>
    <name evidence="1" type="primary">Nhlrc2-L</name>
    <name evidence="1" type="ORF">Hamer_G002290</name>
</gene>
<organism evidence="1 2">
    <name type="scientific">Homarus americanus</name>
    <name type="common">American lobster</name>
    <dbReference type="NCBI Taxonomy" id="6706"/>
    <lineage>
        <taxon>Eukaryota</taxon>
        <taxon>Metazoa</taxon>
        <taxon>Ecdysozoa</taxon>
        <taxon>Arthropoda</taxon>
        <taxon>Crustacea</taxon>
        <taxon>Multicrustacea</taxon>
        <taxon>Malacostraca</taxon>
        <taxon>Eumalacostraca</taxon>
        <taxon>Eucarida</taxon>
        <taxon>Decapoda</taxon>
        <taxon>Pleocyemata</taxon>
        <taxon>Astacidea</taxon>
        <taxon>Nephropoidea</taxon>
        <taxon>Nephropidae</taxon>
        <taxon>Homarus</taxon>
    </lineage>
</organism>
<evidence type="ECO:0000313" key="2">
    <source>
        <dbReference type="Proteomes" id="UP000747542"/>
    </source>
</evidence>
<dbReference type="InterPro" id="IPR036249">
    <property type="entry name" value="Thioredoxin-like_sf"/>
</dbReference>
<dbReference type="InterPro" id="IPR011042">
    <property type="entry name" value="6-blade_b-propeller_TolB-like"/>
</dbReference>
<dbReference type="SUPFAM" id="SSF101898">
    <property type="entry name" value="NHL repeat"/>
    <property type="match status" value="1"/>
</dbReference>
<comment type="caution">
    <text evidence="1">The sequence shown here is derived from an EMBL/GenBank/DDBJ whole genome shotgun (WGS) entry which is preliminary data.</text>
</comment>
<keyword evidence="2" id="KW-1185">Reference proteome</keyword>
<accession>A0A8J5MU87</accession>
<reference evidence="1" key="1">
    <citation type="journal article" date="2021" name="Sci. Adv.">
        <title>The American lobster genome reveals insights on longevity, neural, and immune adaptations.</title>
        <authorList>
            <person name="Polinski J.M."/>
            <person name="Zimin A.V."/>
            <person name="Clark K.F."/>
            <person name="Kohn A.B."/>
            <person name="Sadowski N."/>
            <person name="Timp W."/>
            <person name="Ptitsyn A."/>
            <person name="Khanna P."/>
            <person name="Romanova D.Y."/>
            <person name="Williams P."/>
            <person name="Greenwood S.J."/>
            <person name="Moroz L.L."/>
            <person name="Walt D.R."/>
            <person name="Bodnar A.G."/>
        </authorList>
    </citation>
    <scope>NUCLEOTIDE SEQUENCE</scope>
    <source>
        <strain evidence="1">GMGI-L3</strain>
    </source>
</reference>
<dbReference type="AlphaFoldDB" id="A0A8J5MU87"/>
<dbReference type="Proteomes" id="UP000747542">
    <property type="component" value="Unassembled WGS sequence"/>
</dbReference>
<sequence>MEGPAQSIGELTLICLDLAARIEEATTREEKISIINEHIETYTLEKIPMVDFEAGLEWFNVFRPLTLAGDLKGRVSVLDFFTYCCINCIHILPDLKALEEQHPATNEEVGVHSAKFDNERPDASPLFVLVGEGHSDRLQLYVDTAVRYFSSSGRLSKTAVPLAPLKHYQATGSLLLYPGKVAVHPGGLIVSDSGHNKILLTDFEGSVTAISSPWDLCLGRSLDQAEDGPENLLLVAMAGTHQIWGVFLSNGKWLKGSSYSKGTVVRLAGSGAEENRNTSYPTRAGFAQPSGLTLGTHSGAAVLYIADSESSSVRKMNLTDGAVKAVVGGARDPLDLFAYGDVDGSGVEAKLQHPLAVAAVGDRIKVVRPSGKTYILTTVAGGQYTEKNKDEASDSKLNEPGGLCASVDGSCLYIADTNNHSIKVLSLTDHSIRQLPIRLVDESDSSSQDLLNSDAEVEEVVVEVPSGREVQVILRIKASLPEEASLNNDAPNKWTLDTSGSQVTVTSSEGKLQEETDVPITLQPISDAASDTKLKLLCVMFVCLNSGVCVTTQSKFEVRFRSIIESSQSAEEDEIIVNIPLQGKALPNYH</sequence>